<protein>
    <submittedName>
        <fullName evidence="1">Uncharacterized protein</fullName>
    </submittedName>
</protein>
<dbReference type="EMBL" id="KI283084">
    <property type="protein sequence ID" value="ESA14254.1"/>
    <property type="molecule type" value="Genomic_DNA"/>
</dbReference>
<name>U9U1H1_RHIID</name>
<evidence type="ECO:0000313" key="1">
    <source>
        <dbReference type="EMBL" id="ESA14254.1"/>
    </source>
</evidence>
<proteinExistence type="predicted"/>
<gene>
    <name evidence="1" type="ORF">GLOINDRAFT_25142</name>
</gene>
<accession>U9U1H1</accession>
<organism evidence="1">
    <name type="scientific">Rhizophagus irregularis (strain DAOM 181602 / DAOM 197198 / MUCL 43194)</name>
    <name type="common">Arbuscular mycorrhizal fungus</name>
    <name type="synonym">Glomus intraradices</name>
    <dbReference type="NCBI Taxonomy" id="747089"/>
    <lineage>
        <taxon>Eukaryota</taxon>
        <taxon>Fungi</taxon>
        <taxon>Fungi incertae sedis</taxon>
        <taxon>Mucoromycota</taxon>
        <taxon>Glomeromycotina</taxon>
        <taxon>Glomeromycetes</taxon>
        <taxon>Glomerales</taxon>
        <taxon>Glomeraceae</taxon>
        <taxon>Rhizophagus</taxon>
    </lineage>
</organism>
<dbReference type="HOGENOM" id="CLU_2832455_0_0_1"/>
<reference evidence="1" key="1">
    <citation type="submission" date="2013-07" db="EMBL/GenBank/DDBJ databases">
        <title>The genome of an arbuscular mycorrhizal fungus provides insights into the evolution of the oldest plant symbiosis.</title>
        <authorList>
            <consortium name="DOE Joint Genome Institute"/>
            <person name="Tisserant E."/>
            <person name="Malbreil M."/>
            <person name="Kuo A."/>
            <person name="Kohler A."/>
            <person name="Symeonidi A."/>
            <person name="Balestrini R."/>
            <person name="Charron P."/>
            <person name="Duensing N."/>
            <person name="Frei-dit-Frey N."/>
            <person name="Gianinazzi-Pearson V."/>
            <person name="Gilbert B."/>
            <person name="Handa Y."/>
            <person name="Hijri M."/>
            <person name="Kaul R."/>
            <person name="Kawaguchi M."/>
            <person name="Krajinski F."/>
            <person name="Lammers P."/>
            <person name="Lapierre D."/>
            <person name="Masclaux F.G."/>
            <person name="Murat C."/>
            <person name="Morin E."/>
            <person name="Ndikumana S."/>
            <person name="Pagni M."/>
            <person name="Petitpierre D."/>
            <person name="Requena N."/>
            <person name="Rosikiewicz P."/>
            <person name="Riley R."/>
            <person name="Saito K."/>
            <person name="San Clemente H."/>
            <person name="Shapiro H."/>
            <person name="van Tuinen D."/>
            <person name="Becard G."/>
            <person name="Bonfante P."/>
            <person name="Paszkowski U."/>
            <person name="Shachar-Hill Y."/>
            <person name="Young J.P."/>
            <person name="Sanders I.R."/>
            <person name="Henrissat B."/>
            <person name="Rensing S.A."/>
            <person name="Grigoriev I.V."/>
            <person name="Corradi N."/>
            <person name="Roux C."/>
            <person name="Martin F."/>
        </authorList>
    </citation>
    <scope>NUCLEOTIDE SEQUENCE</scope>
    <source>
        <strain evidence="1">DAOM 197198</strain>
    </source>
</reference>
<dbReference type="AlphaFoldDB" id="U9U1H1"/>
<sequence>MPQTNRKKMELYLPKRDTTLFAVRHLFNRDFNDDISEDNLEEVHIKKGNEILPNDTDFHIELAISH</sequence>